<comment type="caution">
    <text evidence="1">The sequence shown here is derived from an EMBL/GenBank/DDBJ whole genome shotgun (WGS) entry which is preliminary data.</text>
</comment>
<dbReference type="PANTHER" id="PTHR43760:SF1">
    <property type="entry name" value="ENDORIBONUCLEASE L-PSP_CHORISMATE MUTASE-LIKE DOMAIN-CONTAINING PROTEIN"/>
    <property type="match status" value="1"/>
</dbReference>
<evidence type="ECO:0000313" key="1">
    <source>
        <dbReference type="EMBL" id="GMI30636.1"/>
    </source>
</evidence>
<dbReference type="Proteomes" id="UP001165060">
    <property type="component" value="Unassembled WGS sequence"/>
</dbReference>
<keyword evidence="2" id="KW-1185">Reference proteome</keyword>
<dbReference type="CDD" id="cd02199">
    <property type="entry name" value="YjgF_YER057c_UK114_like_1"/>
    <property type="match status" value="1"/>
</dbReference>
<evidence type="ECO:0000313" key="2">
    <source>
        <dbReference type="Proteomes" id="UP001165060"/>
    </source>
</evidence>
<accession>A0ABQ6MR17</accession>
<sequence length="189" mass="19125">MLPSLLLRRSISTVPGRVSSLSGPVLLTAGGAELHLPPAEGPVGPLADGTPTYKKGHLCPVSSILRTSTHVGVDPAGKSAKGRVGSGGGEIPWEDARLLARSAGLRLLATLHDQLGGDVGRIEQVLSLRGMVREGEGFTQHGGVINGCSEVFIEALGPDKGVGVRVCSGAGASGGAAVSCEVEVRVRPA</sequence>
<protein>
    <submittedName>
        <fullName evidence="1">Uncharacterized protein</fullName>
    </submittedName>
</protein>
<gene>
    <name evidence="1" type="ORF">TeGR_g657</name>
</gene>
<reference evidence="1 2" key="1">
    <citation type="journal article" date="2023" name="Commun. Biol.">
        <title>Genome analysis of Parmales, the sister group of diatoms, reveals the evolutionary specialization of diatoms from phago-mixotrophs to photoautotrophs.</title>
        <authorList>
            <person name="Ban H."/>
            <person name="Sato S."/>
            <person name="Yoshikawa S."/>
            <person name="Yamada K."/>
            <person name="Nakamura Y."/>
            <person name="Ichinomiya M."/>
            <person name="Sato N."/>
            <person name="Blanc-Mathieu R."/>
            <person name="Endo H."/>
            <person name="Kuwata A."/>
            <person name="Ogata H."/>
        </authorList>
    </citation>
    <scope>NUCLEOTIDE SEQUENCE [LARGE SCALE GENOMIC DNA]</scope>
</reference>
<name>A0ABQ6MR17_9STRA</name>
<dbReference type="InterPro" id="IPR013813">
    <property type="entry name" value="Endoribo_LPSP/chorism_mut-like"/>
</dbReference>
<dbReference type="SUPFAM" id="SSF55298">
    <property type="entry name" value="YjgF-like"/>
    <property type="match status" value="1"/>
</dbReference>
<proteinExistence type="predicted"/>
<organism evidence="1 2">
    <name type="scientific">Tetraparma gracilis</name>
    <dbReference type="NCBI Taxonomy" id="2962635"/>
    <lineage>
        <taxon>Eukaryota</taxon>
        <taxon>Sar</taxon>
        <taxon>Stramenopiles</taxon>
        <taxon>Ochrophyta</taxon>
        <taxon>Bolidophyceae</taxon>
        <taxon>Parmales</taxon>
        <taxon>Triparmaceae</taxon>
        <taxon>Tetraparma</taxon>
    </lineage>
</organism>
<dbReference type="PANTHER" id="PTHR43760">
    <property type="entry name" value="ENDORIBONUCLEASE-RELATED"/>
    <property type="match status" value="1"/>
</dbReference>
<dbReference type="Gene3D" id="3.30.1330.40">
    <property type="entry name" value="RutC-like"/>
    <property type="match status" value="1"/>
</dbReference>
<dbReference type="InterPro" id="IPR035959">
    <property type="entry name" value="RutC-like_sf"/>
</dbReference>
<dbReference type="EMBL" id="BRYB01000471">
    <property type="protein sequence ID" value="GMI30636.1"/>
    <property type="molecule type" value="Genomic_DNA"/>
</dbReference>